<dbReference type="HOGENOM" id="CLU_2135484_0_0_1"/>
<gene>
    <name evidence="1" type="primary">K7_03945</name>
    <name evidence="1" type="ORF">SYK7_039451</name>
</gene>
<sequence length="113" mass="12554">MKWVVNTKVVTLAKVGEQRGVDMYSRQRRTATYGVFKRGTKNPKVPKRRAGVGSFVFIHRTVSGHRKKRQGAVEPGRSPWKSSAVVGDIQLFSASKALALAHCTIAMMRKSLI</sequence>
<organism evidence="1 2">
    <name type="scientific">Saccharomyces cerevisiae (strain Kyokai no. 7 / NBRC 101557)</name>
    <name type="common">Baker's yeast</name>
    <dbReference type="NCBI Taxonomy" id="721032"/>
    <lineage>
        <taxon>Eukaryota</taxon>
        <taxon>Fungi</taxon>
        <taxon>Dikarya</taxon>
        <taxon>Ascomycota</taxon>
        <taxon>Saccharomycotina</taxon>
        <taxon>Saccharomycetes</taxon>
        <taxon>Saccharomycetales</taxon>
        <taxon>Saccharomycetaceae</taxon>
        <taxon>Saccharomyces</taxon>
    </lineage>
</organism>
<proteinExistence type="predicted"/>
<reference evidence="1 2" key="1">
    <citation type="journal article" date="2011" name="DNA Res.">
        <title>Whole-genome sequencing of sake yeast Saccharomyces cerevisiae Kyokai no. 7.</title>
        <authorList>
            <person name="Akao T."/>
            <person name="Yashiro I."/>
            <person name="Hosoyama A."/>
            <person name="Kitagaki H."/>
            <person name="Horikawa H."/>
            <person name="Watanabe D."/>
            <person name="Akada R."/>
            <person name="Ando Y."/>
            <person name="Harashima S."/>
            <person name="Inoue T."/>
            <person name="Inoue Y."/>
            <person name="Kajiwara S."/>
            <person name="Kitamoto K."/>
            <person name="Kitamoto N."/>
            <person name="Kobayashi O."/>
            <person name="Kuhara S."/>
            <person name="Masubuchi T."/>
            <person name="Mizoguchi H."/>
            <person name="Nakao Y."/>
            <person name="Nakazato A."/>
            <person name="Namise M."/>
            <person name="Oba T."/>
            <person name="Ogata T."/>
            <person name="Ohta A."/>
            <person name="Sato M."/>
            <person name="Shibasaki S."/>
            <person name="Takatsume Y."/>
            <person name="Tanimoto S."/>
            <person name="Tsuboi H."/>
            <person name="Nishimura A."/>
            <person name="Yoda K."/>
            <person name="Ishikawa T."/>
            <person name="Iwashita K."/>
            <person name="Fujita N."/>
            <person name="Shimoi H."/>
        </authorList>
    </citation>
    <scope>NUCLEOTIDE SEQUENCE [LARGE SCALE GENOMIC DNA]</scope>
    <source>
        <strain evidence="2">Kyokai no. 7 / NBRC 101557</strain>
    </source>
</reference>
<name>G2WH50_YEASK</name>
<evidence type="ECO:0000313" key="2">
    <source>
        <dbReference type="Proteomes" id="UP000001608"/>
    </source>
</evidence>
<dbReference type="AlphaFoldDB" id="G2WH50"/>
<evidence type="ECO:0000313" key="1">
    <source>
        <dbReference type="EMBL" id="GAA24393.1"/>
    </source>
</evidence>
<accession>G2WH50</accession>
<dbReference type="EMBL" id="DG000046">
    <property type="protein sequence ID" value="GAA24393.1"/>
    <property type="molecule type" value="Genomic_DNA"/>
</dbReference>
<comment type="caution">
    <text evidence="1">The sequence shown here is derived from an EMBL/GenBank/DDBJ whole genome shotgun (WGS) entry which is preliminary data.</text>
</comment>
<protein>
    <submittedName>
        <fullName evidence="1">K7_03945p</fullName>
    </submittedName>
</protein>
<dbReference type="Proteomes" id="UP000001608">
    <property type="component" value="Chromosome 10"/>
</dbReference>